<name>A0ACB7RRS7_HYAAI</name>
<dbReference type="Proteomes" id="UP000821845">
    <property type="component" value="Chromosome 8"/>
</dbReference>
<proteinExistence type="predicted"/>
<comment type="caution">
    <text evidence="1">The sequence shown here is derived from an EMBL/GenBank/DDBJ whole genome shotgun (WGS) entry which is preliminary data.</text>
</comment>
<evidence type="ECO:0000313" key="2">
    <source>
        <dbReference type="Proteomes" id="UP000821845"/>
    </source>
</evidence>
<protein>
    <submittedName>
        <fullName evidence="1">Uncharacterized protein</fullName>
    </submittedName>
</protein>
<organism evidence="1 2">
    <name type="scientific">Hyalomma asiaticum</name>
    <name type="common">Tick</name>
    <dbReference type="NCBI Taxonomy" id="266040"/>
    <lineage>
        <taxon>Eukaryota</taxon>
        <taxon>Metazoa</taxon>
        <taxon>Ecdysozoa</taxon>
        <taxon>Arthropoda</taxon>
        <taxon>Chelicerata</taxon>
        <taxon>Arachnida</taxon>
        <taxon>Acari</taxon>
        <taxon>Parasitiformes</taxon>
        <taxon>Ixodida</taxon>
        <taxon>Ixodoidea</taxon>
        <taxon>Ixodidae</taxon>
        <taxon>Hyalomminae</taxon>
        <taxon>Hyalomma</taxon>
    </lineage>
</organism>
<evidence type="ECO:0000313" key="1">
    <source>
        <dbReference type="EMBL" id="KAH6924411.1"/>
    </source>
</evidence>
<reference evidence="1" key="1">
    <citation type="submission" date="2020-05" db="EMBL/GenBank/DDBJ databases">
        <title>Large-scale comparative analyses of tick genomes elucidate their genetic diversity and vector capacities.</title>
        <authorList>
            <person name="Jia N."/>
            <person name="Wang J."/>
            <person name="Shi W."/>
            <person name="Du L."/>
            <person name="Sun Y."/>
            <person name="Zhan W."/>
            <person name="Jiang J."/>
            <person name="Wang Q."/>
            <person name="Zhang B."/>
            <person name="Ji P."/>
            <person name="Sakyi L.B."/>
            <person name="Cui X."/>
            <person name="Yuan T."/>
            <person name="Jiang B."/>
            <person name="Yang W."/>
            <person name="Lam T.T.-Y."/>
            <person name="Chang Q."/>
            <person name="Ding S."/>
            <person name="Wang X."/>
            <person name="Zhu J."/>
            <person name="Ruan X."/>
            <person name="Zhao L."/>
            <person name="Wei J."/>
            <person name="Que T."/>
            <person name="Du C."/>
            <person name="Cheng J."/>
            <person name="Dai P."/>
            <person name="Han X."/>
            <person name="Huang E."/>
            <person name="Gao Y."/>
            <person name="Liu J."/>
            <person name="Shao H."/>
            <person name="Ye R."/>
            <person name="Li L."/>
            <person name="Wei W."/>
            <person name="Wang X."/>
            <person name="Wang C."/>
            <person name="Yang T."/>
            <person name="Huo Q."/>
            <person name="Li W."/>
            <person name="Guo W."/>
            <person name="Chen H."/>
            <person name="Zhou L."/>
            <person name="Ni X."/>
            <person name="Tian J."/>
            <person name="Zhou Y."/>
            <person name="Sheng Y."/>
            <person name="Liu T."/>
            <person name="Pan Y."/>
            <person name="Xia L."/>
            <person name="Li J."/>
            <person name="Zhao F."/>
            <person name="Cao W."/>
        </authorList>
    </citation>
    <scope>NUCLEOTIDE SEQUENCE</scope>
    <source>
        <strain evidence="1">Hyas-2018</strain>
    </source>
</reference>
<keyword evidence="2" id="KW-1185">Reference proteome</keyword>
<gene>
    <name evidence="1" type="ORF">HPB50_016972</name>
</gene>
<dbReference type="EMBL" id="CM023488">
    <property type="protein sequence ID" value="KAH6924411.1"/>
    <property type="molecule type" value="Genomic_DNA"/>
</dbReference>
<accession>A0ACB7RRS7</accession>
<sequence length="116" mass="12499">METTLRAFLDVTAHARAIGLTSVHTSTSVESEEAAVALDVAQASAEHIVSDSKAAVCNYAVRRVGPLATGILRQDRVPCCPIQVIWVTAQAAILATRRQRPLPAIRLTEQARPSRE</sequence>